<feature type="binding site" evidence="7">
    <location>
        <position position="130"/>
    </location>
    <ligand>
        <name>FMN</name>
        <dbReference type="ChEBI" id="CHEBI:58210"/>
    </ligand>
</feature>
<evidence type="ECO:0000256" key="5">
    <source>
        <dbReference type="ARBA" id="ARBA00024042"/>
    </source>
</evidence>
<accession>A0A6P0CHG9</accession>
<feature type="binding site" evidence="7">
    <location>
        <position position="274"/>
    </location>
    <ligand>
        <name>FMN</name>
        <dbReference type="ChEBI" id="CHEBI:58210"/>
    </ligand>
</feature>
<feature type="binding site" evidence="7">
    <location>
        <position position="276"/>
    </location>
    <ligand>
        <name>glyoxylate</name>
        <dbReference type="ChEBI" id="CHEBI:36655"/>
    </ligand>
</feature>
<comment type="similarity">
    <text evidence="5">Belongs to the FMN-dependent alpha-hydroxy acid dehydrogenase family.</text>
</comment>
<comment type="cofactor">
    <cofactor evidence="1">
        <name>FMN</name>
        <dbReference type="ChEBI" id="CHEBI:58210"/>
    </cofactor>
</comment>
<feature type="binding site" evidence="7">
    <location>
        <position position="107"/>
    </location>
    <ligand>
        <name>FMN</name>
        <dbReference type="ChEBI" id="CHEBI:58210"/>
    </ligand>
</feature>
<feature type="binding site" evidence="7">
    <location>
        <position position="252"/>
    </location>
    <ligand>
        <name>FMN</name>
        <dbReference type="ChEBI" id="CHEBI:58210"/>
    </ligand>
</feature>
<evidence type="ECO:0000313" key="9">
    <source>
        <dbReference type="EMBL" id="NEK23923.1"/>
    </source>
</evidence>
<comment type="caution">
    <text evidence="9">The sequence shown here is derived from an EMBL/GenBank/DDBJ whole genome shotgun (WGS) entry which is preliminary data.</text>
</comment>
<dbReference type="InterPro" id="IPR008259">
    <property type="entry name" value="FMN_hydac_DH_AS"/>
</dbReference>
<dbReference type="Gene3D" id="3.20.20.70">
    <property type="entry name" value="Aldolase class I"/>
    <property type="match status" value="1"/>
</dbReference>
<gene>
    <name evidence="9" type="ORF">GV827_16145</name>
</gene>
<dbReference type="InterPro" id="IPR012133">
    <property type="entry name" value="Alpha-hydoxy_acid_DH_FMN"/>
</dbReference>
<dbReference type="GO" id="GO:0004459">
    <property type="term" value="F:L-lactate dehydrogenase (NAD+) activity"/>
    <property type="evidence" value="ECO:0007669"/>
    <property type="project" value="UniProtKB-EC"/>
</dbReference>
<dbReference type="GO" id="GO:0005886">
    <property type="term" value="C:plasma membrane"/>
    <property type="evidence" value="ECO:0007669"/>
    <property type="project" value="TreeGrafter"/>
</dbReference>
<sequence>MPAITNIYDLKRIYERRVPRMFYDYCESGSWTEQTFRENTSDFDKLRLRQRVAVDMSGRTTASKMIGQDVAMPVALAPVGLTGMQHADGEIKAAKAAKAFGVPFTLSTMSINSIEDVAEATGAPFWFQLYTMRDQDYVSRLIQRAKDANCSALVITLDLQILGQRHKDIKNGLSAPPKLTPKTIANLMTKWAWGIEMLQAKRREFGNIVGHVEGISDASSLGAWTAEQFDPSLDWNKIAKLKEEWGGKVILKGILDAEDAKMALKVGADAIVVSNHGGRQLDGAVSSISALPSILDAVGDQVEVHLDSGIRSGQDVLKALAMGAKGTYIGRAFVYGLGAMGEKGVTTALEVIHKELDTTMALCGETKVTDLGRHNLLIPEDFGGRWQD</sequence>
<keyword evidence="10" id="KW-1185">Reference proteome</keyword>
<feature type="domain" description="FMN hydroxy acid dehydrogenase" evidence="8">
    <location>
        <begin position="1"/>
        <end position="381"/>
    </location>
</feature>
<evidence type="ECO:0000259" key="8">
    <source>
        <dbReference type="PROSITE" id="PS51349"/>
    </source>
</evidence>
<dbReference type="GO" id="GO:0010181">
    <property type="term" value="F:FMN binding"/>
    <property type="evidence" value="ECO:0007669"/>
    <property type="project" value="InterPro"/>
</dbReference>
<organism evidence="9 10">
    <name type="scientific">Sulfitobacter sediminilitoris</name>
    <dbReference type="NCBI Taxonomy" id="2698830"/>
    <lineage>
        <taxon>Bacteria</taxon>
        <taxon>Pseudomonadati</taxon>
        <taxon>Pseudomonadota</taxon>
        <taxon>Alphaproteobacteria</taxon>
        <taxon>Rhodobacterales</taxon>
        <taxon>Roseobacteraceae</taxon>
        <taxon>Sulfitobacter</taxon>
    </lineage>
</organism>
<feature type="binding site" evidence="7">
    <location>
        <begin position="330"/>
        <end position="331"/>
    </location>
    <ligand>
        <name>FMN</name>
        <dbReference type="ChEBI" id="CHEBI:58210"/>
    </ligand>
</feature>
<evidence type="ECO:0000256" key="7">
    <source>
        <dbReference type="PIRSR" id="PIRSR000138-2"/>
    </source>
</evidence>
<reference evidence="9 10" key="1">
    <citation type="submission" date="2020-01" db="EMBL/GenBank/DDBJ databases">
        <title>Sulfitobacter sediminilitoris sp. nov., isolated from a tidal flat.</title>
        <authorList>
            <person name="Park S."/>
            <person name="Yoon J.-H."/>
        </authorList>
    </citation>
    <scope>NUCLEOTIDE SEQUENCE [LARGE SCALE GENOMIC DNA]</scope>
    <source>
        <strain evidence="9 10">JBTF-M27</strain>
    </source>
</reference>
<evidence type="ECO:0000256" key="1">
    <source>
        <dbReference type="ARBA" id="ARBA00001917"/>
    </source>
</evidence>
<dbReference type="EC" id="1.1.1.27" evidence="9"/>
<name>A0A6P0CHG9_9RHOB</name>
<evidence type="ECO:0000256" key="6">
    <source>
        <dbReference type="PIRSR" id="PIRSR000138-1"/>
    </source>
</evidence>
<feature type="binding site" evidence="7">
    <location>
        <begin position="307"/>
        <end position="311"/>
    </location>
    <ligand>
        <name>FMN</name>
        <dbReference type="ChEBI" id="CHEBI:58210"/>
    </ligand>
</feature>
<feature type="active site" description="Proton acceptor" evidence="6">
    <location>
        <position position="276"/>
    </location>
</feature>
<dbReference type="Pfam" id="PF01070">
    <property type="entry name" value="FMN_dh"/>
    <property type="match status" value="1"/>
</dbReference>
<evidence type="ECO:0000313" key="10">
    <source>
        <dbReference type="Proteomes" id="UP000468591"/>
    </source>
</evidence>
<feature type="binding site" evidence="7">
    <location>
        <position position="165"/>
    </location>
    <ligand>
        <name>glyoxylate</name>
        <dbReference type="ChEBI" id="CHEBI:36655"/>
    </ligand>
</feature>
<keyword evidence="2 7" id="KW-0285">Flavoprotein</keyword>
<dbReference type="PANTHER" id="PTHR10578">
    <property type="entry name" value="S -2-HYDROXY-ACID OXIDASE-RELATED"/>
    <property type="match status" value="1"/>
</dbReference>
<dbReference type="Proteomes" id="UP000468591">
    <property type="component" value="Unassembled WGS sequence"/>
</dbReference>
<dbReference type="NCBIfam" id="NF008398">
    <property type="entry name" value="PRK11197.1"/>
    <property type="match status" value="1"/>
</dbReference>
<keyword evidence="3 7" id="KW-0288">FMN</keyword>
<keyword evidence="4 9" id="KW-0560">Oxidoreductase</keyword>
<evidence type="ECO:0000256" key="3">
    <source>
        <dbReference type="ARBA" id="ARBA00022643"/>
    </source>
</evidence>
<proteinExistence type="inferred from homology"/>
<feature type="binding site" evidence="7">
    <location>
        <position position="156"/>
    </location>
    <ligand>
        <name>FMN</name>
        <dbReference type="ChEBI" id="CHEBI:58210"/>
    </ligand>
</feature>
<dbReference type="InterPro" id="IPR013785">
    <property type="entry name" value="Aldolase_TIM"/>
</dbReference>
<dbReference type="PANTHER" id="PTHR10578:SF107">
    <property type="entry name" value="2-HYDROXYACID OXIDASE 1"/>
    <property type="match status" value="1"/>
</dbReference>
<dbReference type="SUPFAM" id="SSF51395">
    <property type="entry name" value="FMN-linked oxidoreductases"/>
    <property type="match status" value="1"/>
</dbReference>
<dbReference type="RefSeq" id="WP_164354852.1">
    <property type="nucleotide sequence ID" value="NZ_JAABNT010000011.1"/>
</dbReference>
<dbReference type="FunFam" id="3.20.20.70:FF:000029">
    <property type="entry name" value="L-lactate dehydrogenase"/>
    <property type="match status" value="1"/>
</dbReference>
<dbReference type="AlphaFoldDB" id="A0A6P0CHG9"/>
<feature type="binding site" evidence="7">
    <location>
        <begin position="78"/>
        <end position="80"/>
    </location>
    <ligand>
        <name>FMN</name>
        <dbReference type="ChEBI" id="CHEBI:58210"/>
    </ligand>
</feature>
<dbReference type="PROSITE" id="PS51349">
    <property type="entry name" value="FMN_HYDROXY_ACID_DH_2"/>
    <property type="match status" value="1"/>
</dbReference>
<protein>
    <submittedName>
        <fullName evidence="9">L-lactate dehydrogenase</fullName>
        <ecNumber evidence="9">1.1.1.27</ecNumber>
    </submittedName>
</protein>
<dbReference type="EMBL" id="JAABNT010000011">
    <property type="protein sequence ID" value="NEK23923.1"/>
    <property type="molecule type" value="Genomic_DNA"/>
</dbReference>
<dbReference type="InterPro" id="IPR037396">
    <property type="entry name" value="FMN_HAD"/>
</dbReference>
<feature type="binding site" evidence="7">
    <location>
        <position position="279"/>
    </location>
    <ligand>
        <name>glyoxylate</name>
        <dbReference type="ChEBI" id="CHEBI:36655"/>
    </ligand>
</feature>
<feature type="binding site" evidence="7">
    <location>
        <position position="25"/>
    </location>
    <ligand>
        <name>glyoxylate</name>
        <dbReference type="ChEBI" id="CHEBI:36655"/>
    </ligand>
</feature>
<dbReference type="PIRSF" id="PIRSF000138">
    <property type="entry name" value="Al-hdrx_acd_dh"/>
    <property type="match status" value="1"/>
</dbReference>
<dbReference type="InterPro" id="IPR000262">
    <property type="entry name" value="FMN-dep_DH"/>
</dbReference>
<dbReference type="PROSITE" id="PS00557">
    <property type="entry name" value="FMN_HYDROXY_ACID_DH_1"/>
    <property type="match status" value="1"/>
</dbReference>
<dbReference type="CDD" id="cd02809">
    <property type="entry name" value="alpha_hydroxyacid_oxid_FMN"/>
    <property type="match status" value="1"/>
</dbReference>
<feature type="binding site" evidence="7">
    <location>
        <position position="128"/>
    </location>
    <ligand>
        <name>FMN</name>
        <dbReference type="ChEBI" id="CHEBI:58210"/>
    </ligand>
</feature>
<evidence type="ECO:0000256" key="4">
    <source>
        <dbReference type="ARBA" id="ARBA00023002"/>
    </source>
</evidence>
<evidence type="ECO:0000256" key="2">
    <source>
        <dbReference type="ARBA" id="ARBA00022630"/>
    </source>
</evidence>